<evidence type="ECO:0000259" key="4">
    <source>
        <dbReference type="SMART" id="SM00343"/>
    </source>
</evidence>
<dbReference type="Proteomes" id="UP000655225">
    <property type="component" value="Unassembled WGS sequence"/>
</dbReference>
<accession>A0A834YG80</accession>
<dbReference type="GO" id="GO:0003676">
    <property type="term" value="F:nucleic acid binding"/>
    <property type="evidence" value="ECO:0007669"/>
    <property type="project" value="InterPro"/>
</dbReference>
<keyword evidence="2" id="KW-0129">CBS domain</keyword>
<dbReference type="AlphaFoldDB" id="A0A834YG80"/>
<comment type="caution">
    <text evidence="5">The sequence shown here is derived from an EMBL/GenBank/DDBJ whole genome shotgun (WGS) entry which is preliminary data.</text>
</comment>
<dbReference type="PANTHER" id="PTHR22777:SF17">
    <property type="entry name" value="UPF0053 PROTEIN SLL0260"/>
    <property type="match status" value="1"/>
</dbReference>
<dbReference type="InterPro" id="IPR001878">
    <property type="entry name" value="Znf_CCHC"/>
</dbReference>
<evidence type="ECO:0000256" key="3">
    <source>
        <dbReference type="SAM" id="MobiDB-lite"/>
    </source>
</evidence>
<keyword evidence="1" id="KW-0677">Repeat</keyword>
<dbReference type="PANTHER" id="PTHR22777">
    <property type="entry name" value="HEMOLYSIN-RELATED"/>
    <property type="match status" value="1"/>
</dbReference>
<gene>
    <name evidence="5" type="ORF">HHK36_028219</name>
</gene>
<evidence type="ECO:0000256" key="2">
    <source>
        <dbReference type="ARBA" id="ARBA00023122"/>
    </source>
</evidence>
<dbReference type="GO" id="GO:0008270">
    <property type="term" value="F:zinc ion binding"/>
    <property type="evidence" value="ECO:0007669"/>
    <property type="project" value="InterPro"/>
</dbReference>
<feature type="domain" description="CCHC-type" evidence="4">
    <location>
        <begin position="78"/>
        <end position="94"/>
    </location>
</feature>
<dbReference type="OrthoDB" id="205166at2759"/>
<dbReference type="EMBL" id="JABCRI010000021">
    <property type="protein sequence ID" value="KAF8380729.1"/>
    <property type="molecule type" value="Genomic_DNA"/>
</dbReference>
<proteinExistence type="predicted"/>
<name>A0A834YG80_TETSI</name>
<reference evidence="5 6" key="1">
    <citation type="submission" date="2020-04" db="EMBL/GenBank/DDBJ databases">
        <title>Plant Genome Project.</title>
        <authorList>
            <person name="Zhang R.-G."/>
        </authorList>
    </citation>
    <scope>NUCLEOTIDE SEQUENCE [LARGE SCALE GENOMIC DNA]</scope>
    <source>
        <strain evidence="5">YNK0</strain>
        <tissue evidence="5">Leaf</tissue>
    </source>
</reference>
<keyword evidence="6" id="KW-1185">Reference proteome</keyword>
<evidence type="ECO:0000313" key="6">
    <source>
        <dbReference type="Proteomes" id="UP000655225"/>
    </source>
</evidence>
<evidence type="ECO:0000256" key="1">
    <source>
        <dbReference type="ARBA" id="ARBA00022737"/>
    </source>
</evidence>
<organism evidence="5 6">
    <name type="scientific">Tetracentron sinense</name>
    <name type="common">Spur-leaf</name>
    <dbReference type="NCBI Taxonomy" id="13715"/>
    <lineage>
        <taxon>Eukaryota</taxon>
        <taxon>Viridiplantae</taxon>
        <taxon>Streptophyta</taxon>
        <taxon>Embryophyta</taxon>
        <taxon>Tracheophyta</taxon>
        <taxon>Spermatophyta</taxon>
        <taxon>Magnoliopsida</taxon>
        <taxon>Trochodendrales</taxon>
        <taxon>Trochodendraceae</taxon>
        <taxon>Tetracentron</taxon>
    </lineage>
</organism>
<feature type="compositionally biased region" description="Basic and acidic residues" evidence="3">
    <location>
        <begin position="24"/>
        <end position="36"/>
    </location>
</feature>
<sequence length="221" mass="25149">MYKLAINVEKQMKQRSFRTLSNIGRERGDHTREVDQSKTANSHSKQPTREPHIYMKWRQEAYESTSSKLTTLGGKPIKCFKCQGYFHMSSDCPNRKYINLVEEVERELEVTEPVYDDYPEDGEDEITWSDHATALVTKTTTTIFGEAGVSAATGTKNLAILLLTEITPKSIVVHHATRIARPLVYELMTSGTLSGFLFSKEKRPNWDHKAEIALGIARRLL</sequence>
<feature type="region of interest" description="Disordered" evidence="3">
    <location>
        <begin position="21"/>
        <end position="52"/>
    </location>
</feature>
<evidence type="ECO:0000313" key="5">
    <source>
        <dbReference type="EMBL" id="KAF8380729.1"/>
    </source>
</evidence>
<dbReference type="SMART" id="SM00343">
    <property type="entry name" value="ZnF_C2HC"/>
    <property type="match status" value="1"/>
</dbReference>
<protein>
    <recommendedName>
        <fullName evidence="4">CCHC-type domain-containing protein</fullName>
    </recommendedName>
</protein>